<keyword evidence="4 11" id="KW-0347">Helicase</keyword>
<dbReference type="Pfam" id="PF00271">
    <property type="entry name" value="Helicase_C"/>
    <property type="match status" value="1"/>
</dbReference>
<evidence type="ECO:0000256" key="5">
    <source>
        <dbReference type="ARBA" id="ARBA00022840"/>
    </source>
</evidence>
<dbReference type="InterPro" id="IPR027417">
    <property type="entry name" value="P-loop_NTPase"/>
</dbReference>
<evidence type="ECO:0000256" key="2">
    <source>
        <dbReference type="ARBA" id="ARBA00022741"/>
    </source>
</evidence>
<dbReference type="Proteomes" id="UP000324585">
    <property type="component" value="Unassembled WGS sequence"/>
</dbReference>
<evidence type="ECO:0000259" key="10">
    <source>
        <dbReference type="PROSITE" id="PS51195"/>
    </source>
</evidence>
<dbReference type="SMART" id="SM00487">
    <property type="entry name" value="DEXDc"/>
    <property type="match status" value="1"/>
</dbReference>
<sequence>MSASGEAPAADLMAVPAAAAQGEGTSAGGEAPQQKPQMSSTAPREVDWAAEGDDSEEGDKEDGDKEPLPETQDSGEAPVKSASDDAAAAELGGAVAGLVVADDDIGGQHLGGIDPLDGGAEVEVVQADPNKPYFSAARFEDLHLSKELLQGVYSNKFQKPSKIQATSLPLILNRDEHGMYKNLIGQAHNGSGKTACFVLGMLSRIDANEKTVQAVCVVPTRELARQIEDVVLALGKFTKIETFLAVAATEEEKKAPRVKKVTAQVVIGTPGKLMNLLKFKNIDANTVRVFVLDEADVMVATQGMGDQSMRIKRYMPSNVQTLLFSATFADEVRELADMLAPAANKIVVKREQLSLDSIKQYCFDCGRNGKDTRMEVLSDIYGFLTIGQSVIFVEMRRSASELATNMRNEGHSVSLLIGELQPAERDKVIDEFRAGTTKVLIATNVMARGIDIQQVTVVINYDMPVQGRYPSVEADPENYLHRIGRTGRFGRKGIAINFVYDTTSRKIMSDIEKYYQRPVTVVNDVEELEKRIQEL</sequence>
<dbReference type="InterPro" id="IPR014001">
    <property type="entry name" value="Helicase_ATP-bd"/>
</dbReference>
<evidence type="ECO:0000313" key="12">
    <source>
        <dbReference type="Proteomes" id="UP000324585"/>
    </source>
</evidence>
<comment type="caution">
    <text evidence="11">The sequence shown here is derived from an EMBL/GenBank/DDBJ whole genome shotgun (WGS) entry which is preliminary data.</text>
</comment>
<dbReference type="EC" id="3.6.4.13" evidence="1"/>
<dbReference type="CDD" id="cd17963">
    <property type="entry name" value="DEADc_DDX19_DDX25"/>
    <property type="match status" value="1"/>
</dbReference>
<accession>A0A5J4Z0W6</accession>
<dbReference type="CDD" id="cd18787">
    <property type="entry name" value="SF2_C_DEAD"/>
    <property type="match status" value="1"/>
</dbReference>
<evidence type="ECO:0000256" key="6">
    <source>
        <dbReference type="PROSITE-ProRule" id="PRU00552"/>
    </source>
</evidence>
<gene>
    <name evidence="11" type="ORF">FVE85_0501</name>
</gene>
<keyword evidence="3" id="KW-0378">Hydrolase</keyword>
<feature type="compositionally biased region" description="Acidic residues" evidence="7">
    <location>
        <begin position="48"/>
        <end position="61"/>
    </location>
</feature>
<feature type="domain" description="DEAD-box RNA helicase Q" evidence="10">
    <location>
        <begin position="137"/>
        <end position="165"/>
    </location>
</feature>
<dbReference type="SMART" id="SM00490">
    <property type="entry name" value="HELICc"/>
    <property type="match status" value="1"/>
</dbReference>
<evidence type="ECO:0000313" key="11">
    <source>
        <dbReference type="EMBL" id="KAA8496772.1"/>
    </source>
</evidence>
<dbReference type="GO" id="GO:0016787">
    <property type="term" value="F:hydrolase activity"/>
    <property type="evidence" value="ECO:0007669"/>
    <property type="project" value="UniProtKB-KW"/>
</dbReference>
<evidence type="ECO:0000256" key="3">
    <source>
        <dbReference type="ARBA" id="ARBA00022801"/>
    </source>
</evidence>
<dbReference type="EMBL" id="VRMN01000002">
    <property type="protein sequence ID" value="KAA8496772.1"/>
    <property type="molecule type" value="Genomic_DNA"/>
</dbReference>
<dbReference type="AlphaFoldDB" id="A0A5J4Z0W6"/>
<dbReference type="InterPro" id="IPR001650">
    <property type="entry name" value="Helicase_C-like"/>
</dbReference>
<dbReference type="OMA" id="IAAETRW"/>
<feature type="short sequence motif" description="Q motif" evidence="6">
    <location>
        <begin position="137"/>
        <end position="165"/>
    </location>
</feature>
<feature type="compositionally biased region" description="Low complexity" evidence="7">
    <location>
        <begin position="7"/>
        <end position="20"/>
    </location>
</feature>
<organism evidence="11 12">
    <name type="scientific">Porphyridium purpureum</name>
    <name type="common">Red alga</name>
    <name type="synonym">Porphyridium cruentum</name>
    <dbReference type="NCBI Taxonomy" id="35688"/>
    <lineage>
        <taxon>Eukaryota</taxon>
        <taxon>Rhodophyta</taxon>
        <taxon>Bangiophyceae</taxon>
        <taxon>Porphyridiales</taxon>
        <taxon>Porphyridiaceae</taxon>
        <taxon>Porphyridium</taxon>
    </lineage>
</organism>
<dbReference type="SUPFAM" id="SSF52540">
    <property type="entry name" value="P-loop containing nucleoside triphosphate hydrolases"/>
    <property type="match status" value="1"/>
</dbReference>
<dbReference type="GO" id="GO:0003724">
    <property type="term" value="F:RNA helicase activity"/>
    <property type="evidence" value="ECO:0007669"/>
    <property type="project" value="UniProtKB-EC"/>
</dbReference>
<dbReference type="Gene3D" id="3.40.50.300">
    <property type="entry name" value="P-loop containing nucleotide triphosphate hydrolases"/>
    <property type="match status" value="2"/>
</dbReference>
<dbReference type="PROSITE" id="PS51192">
    <property type="entry name" value="HELICASE_ATP_BIND_1"/>
    <property type="match status" value="1"/>
</dbReference>
<keyword evidence="12" id="KW-1185">Reference proteome</keyword>
<name>A0A5J4Z0W6_PORPP</name>
<reference evidence="12" key="1">
    <citation type="journal article" date="2019" name="Nat. Commun.">
        <title>Expansion of phycobilisome linker gene families in mesophilic red algae.</title>
        <authorList>
            <person name="Lee J."/>
            <person name="Kim D."/>
            <person name="Bhattacharya D."/>
            <person name="Yoon H.S."/>
        </authorList>
    </citation>
    <scope>NUCLEOTIDE SEQUENCE [LARGE SCALE GENOMIC DNA]</scope>
    <source>
        <strain evidence="12">CCMP 1328</strain>
    </source>
</reference>
<dbReference type="PROSITE" id="PS51194">
    <property type="entry name" value="HELICASE_CTER"/>
    <property type="match status" value="1"/>
</dbReference>
<proteinExistence type="predicted"/>
<dbReference type="Pfam" id="PF00270">
    <property type="entry name" value="DEAD"/>
    <property type="match status" value="1"/>
</dbReference>
<evidence type="ECO:0000256" key="7">
    <source>
        <dbReference type="SAM" id="MobiDB-lite"/>
    </source>
</evidence>
<protein>
    <recommendedName>
        <fullName evidence="1">RNA helicase</fullName>
        <ecNumber evidence="1">3.6.4.13</ecNumber>
    </recommendedName>
</protein>
<keyword evidence="2" id="KW-0547">Nucleotide-binding</keyword>
<feature type="domain" description="Helicase ATP-binding" evidence="8">
    <location>
        <begin position="174"/>
        <end position="346"/>
    </location>
</feature>
<keyword evidence="5" id="KW-0067">ATP-binding</keyword>
<feature type="domain" description="Helicase C-terminal" evidence="9">
    <location>
        <begin position="376"/>
        <end position="535"/>
    </location>
</feature>
<feature type="region of interest" description="Disordered" evidence="7">
    <location>
        <begin position="1"/>
        <end position="86"/>
    </location>
</feature>
<dbReference type="PANTHER" id="PTHR47958">
    <property type="entry name" value="ATP-DEPENDENT RNA HELICASE DBP3"/>
    <property type="match status" value="1"/>
</dbReference>
<dbReference type="InterPro" id="IPR011545">
    <property type="entry name" value="DEAD/DEAH_box_helicase_dom"/>
</dbReference>
<dbReference type="GO" id="GO:0005524">
    <property type="term" value="F:ATP binding"/>
    <property type="evidence" value="ECO:0007669"/>
    <property type="project" value="UniProtKB-KW"/>
</dbReference>
<dbReference type="GO" id="GO:0003676">
    <property type="term" value="F:nucleic acid binding"/>
    <property type="evidence" value="ECO:0007669"/>
    <property type="project" value="InterPro"/>
</dbReference>
<evidence type="ECO:0000256" key="4">
    <source>
        <dbReference type="ARBA" id="ARBA00022806"/>
    </source>
</evidence>
<dbReference type="OrthoDB" id="10265785at2759"/>
<dbReference type="InterPro" id="IPR014014">
    <property type="entry name" value="RNA_helicase_DEAD_Q_motif"/>
</dbReference>
<dbReference type="PROSITE" id="PS51195">
    <property type="entry name" value="Q_MOTIF"/>
    <property type="match status" value="1"/>
</dbReference>
<evidence type="ECO:0000256" key="1">
    <source>
        <dbReference type="ARBA" id="ARBA00012552"/>
    </source>
</evidence>
<evidence type="ECO:0000259" key="8">
    <source>
        <dbReference type="PROSITE" id="PS51192"/>
    </source>
</evidence>
<evidence type="ECO:0000259" key="9">
    <source>
        <dbReference type="PROSITE" id="PS51194"/>
    </source>
</evidence>